<evidence type="ECO:0000313" key="1">
    <source>
        <dbReference type="EMBL" id="MDP1450307.1"/>
    </source>
</evidence>
<proteinExistence type="predicted"/>
<name>A0AA90NZT7_9BACI</name>
<protein>
    <submittedName>
        <fullName evidence="1">Uncharacterized protein</fullName>
    </submittedName>
</protein>
<dbReference type="AlphaFoldDB" id="A0AA90NZT7"/>
<dbReference type="RefSeq" id="WP_305159156.1">
    <property type="nucleotide sequence ID" value="NZ_JAUUTW010000003.1"/>
</dbReference>
<organism evidence="1 2">
    <name type="scientific">Peribacillus frigoritolerans</name>
    <dbReference type="NCBI Taxonomy" id="450367"/>
    <lineage>
        <taxon>Bacteria</taxon>
        <taxon>Bacillati</taxon>
        <taxon>Bacillota</taxon>
        <taxon>Bacilli</taxon>
        <taxon>Bacillales</taxon>
        <taxon>Bacillaceae</taxon>
        <taxon>Peribacillus</taxon>
    </lineage>
</organism>
<dbReference type="EMBL" id="JAUUTW010000003">
    <property type="protein sequence ID" value="MDP1450307.1"/>
    <property type="molecule type" value="Genomic_DNA"/>
</dbReference>
<reference evidence="1" key="1">
    <citation type="submission" date="2023-07" db="EMBL/GenBank/DDBJ databases">
        <title>Murine gut Bacillus species.</title>
        <authorList>
            <person name="Gutman E."/>
            <person name="Hashuel R."/>
            <person name="Litvak Y."/>
        </authorList>
    </citation>
    <scope>NUCLEOTIDE SEQUENCE</scope>
    <source>
        <strain evidence="1">RU293</strain>
    </source>
</reference>
<comment type="caution">
    <text evidence="1">The sequence shown here is derived from an EMBL/GenBank/DDBJ whole genome shotgun (WGS) entry which is preliminary data.</text>
</comment>
<sequence>MKKTKKKVLVLNKIQFAPIFDLDGNLFQTNNRLGPSLEKTFKSKLDRGYRSWITGVPLKVVWETILQASSLIQETEKEKGRFSLTSWRPCQR</sequence>
<accession>A0AA90NZT7</accession>
<gene>
    <name evidence="1" type="ORF">Q8G36_04430</name>
</gene>
<evidence type="ECO:0000313" key="2">
    <source>
        <dbReference type="Proteomes" id="UP001178275"/>
    </source>
</evidence>
<dbReference type="Proteomes" id="UP001178275">
    <property type="component" value="Unassembled WGS sequence"/>
</dbReference>